<evidence type="ECO:0000259" key="1">
    <source>
        <dbReference type="PROSITE" id="PS51462"/>
    </source>
</evidence>
<dbReference type="Gene3D" id="3.90.79.10">
    <property type="entry name" value="Nucleoside Triphosphate Pyrophosphohydrolase"/>
    <property type="match status" value="1"/>
</dbReference>
<dbReference type="RefSeq" id="WP_338636409.1">
    <property type="nucleotide sequence ID" value="NZ_CP146516.1"/>
</dbReference>
<dbReference type="AlphaFoldDB" id="A0A369KZV8"/>
<dbReference type="CDD" id="cd03674">
    <property type="entry name" value="NUDIX_Hydrolase"/>
    <property type="match status" value="1"/>
</dbReference>
<dbReference type="PROSITE" id="PS51462">
    <property type="entry name" value="NUDIX"/>
    <property type="match status" value="1"/>
</dbReference>
<dbReference type="InterPro" id="IPR000086">
    <property type="entry name" value="NUDIX_hydrolase_dom"/>
</dbReference>
<name>A0A369KZV8_9BACT</name>
<accession>A0A369KZV8</accession>
<comment type="caution">
    <text evidence="2">The sequence shown here is derived from an EMBL/GenBank/DDBJ whole genome shotgun (WGS) entry which is preliminary data.</text>
</comment>
<keyword evidence="3" id="KW-1185">Reference proteome</keyword>
<dbReference type="EMBL" id="QOVW01000003">
    <property type="protein sequence ID" value="RDB37283.1"/>
    <property type="molecule type" value="Genomic_DNA"/>
</dbReference>
<dbReference type="InterPro" id="IPR015797">
    <property type="entry name" value="NUDIX_hydrolase-like_dom_sf"/>
</dbReference>
<feature type="domain" description="Nudix hydrolase" evidence="1">
    <location>
        <begin position="60"/>
        <end position="210"/>
    </location>
</feature>
<protein>
    <submittedName>
        <fullName evidence="2">NUDIX domain-containing protein</fullName>
    </submittedName>
</protein>
<proteinExistence type="predicted"/>
<evidence type="ECO:0000313" key="3">
    <source>
        <dbReference type="Proteomes" id="UP000253934"/>
    </source>
</evidence>
<sequence length="215" mass="25363">MLDYEQYGNRKFILSSLYNYETQIVNGLFKNYEFENLNNIKEFDSFIKKNPNCFDRTCLKGHLTGSAFIINSKINKVLFTYHAKLKKWLQLGGHCDGDFLVHNVAIKEAKEESGLENFYYLDLFNFPKFYSDATLNKIHPIPFDIDIHFIPARKNEPSHFHYDVCYLLTADEQSHVTISDESIDLKWISFSEIHYYTKEVSISRQLQKIKTLINF</sequence>
<organism evidence="2 3">
    <name type="scientific">Spirobacillus cienkowskii</name>
    <dbReference type="NCBI Taxonomy" id="495820"/>
    <lineage>
        <taxon>Bacteria</taxon>
        <taxon>Pseudomonadati</taxon>
        <taxon>Bdellovibrionota</taxon>
        <taxon>Oligoflexia</taxon>
        <taxon>Silvanigrellales</taxon>
        <taxon>Spirobacillus</taxon>
    </lineage>
</organism>
<dbReference type="Proteomes" id="UP000253934">
    <property type="component" value="Unassembled WGS sequence"/>
</dbReference>
<dbReference type="SUPFAM" id="SSF55811">
    <property type="entry name" value="Nudix"/>
    <property type="match status" value="1"/>
</dbReference>
<gene>
    <name evidence="2" type="ORF">DCC88_00840</name>
</gene>
<evidence type="ECO:0000313" key="2">
    <source>
        <dbReference type="EMBL" id="RDB37283.1"/>
    </source>
</evidence>
<reference evidence="2" key="1">
    <citation type="submission" date="2018-04" db="EMBL/GenBank/DDBJ databases">
        <title>Draft genome sequence of the Candidatus Spirobacillus cienkowskii, a pathogen of freshwater Daphnia species, reconstructed from hemolymph metagenomic reads.</title>
        <authorList>
            <person name="Bresciani L."/>
            <person name="Lemos L.N."/>
            <person name="Wale N."/>
            <person name="Lin J.Y."/>
            <person name="Fernandes G.R."/>
            <person name="Duffy M.A."/>
            <person name="Rodrigues J.M."/>
        </authorList>
    </citation>
    <scope>NUCLEOTIDE SEQUENCE [LARGE SCALE GENOMIC DNA]</scope>
    <source>
        <strain evidence="2">Binning01</strain>
    </source>
</reference>